<dbReference type="GO" id="GO:0005886">
    <property type="term" value="C:plasma membrane"/>
    <property type="evidence" value="ECO:0007669"/>
    <property type="project" value="UniProtKB-SubCell"/>
</dbReference>
<dbReference type="AlphaFoldDB" id="A0A8J3CDE5"/>
<feature type="transmembrane region" description="Helical" evidence="6">
    <location>
        <begin position="369"/>
        <end position="387"/>
    </location>
</feature>
<feature type="region of interest" description="Disordered" evidence="5">
    <location>
        <begin position="394"/>
        <end position="418"/>
    </location>
</feature>
<proteinExistence type="predicted"/>
<evidence type="ECO:0000256" key="5">
    <source>
        <dbReference type="SAM" id="MobiDB-lite"/>
    </source>
</evidence>
<feature type="transmembrane region" description="Helical" evidence="6">
    <location>
        <begin position="250"/>
        <end position="270"/>
    </location>
</feature>
<name>A0A8J3CDE5_9PSEU</name>
<dbReference type="PANTHER" id="PTHR23523:SF2">
    <property type="entry name" value="2-NITROIMIDAZOLE TRANSPORTER"/>
    <property type="match status" value="1"/>
</dbReference>
<dbReference type="EMBL" id="BMMK01000039">
    <property type="protein sequence ID" value="GGM77738.1"/>
    <property type="molecule type" value="Genomic_DNA"/>
</dbReference>
<dbReference type="RefSeq" id="WP_189061381.1">
    <property type="nucleotide sequence ID" value="NZ_BMMK01000039.1"/>
</dbReference>
<feature type="transmembrane region" description="Helical" evidence="6">
    <location>
        <begin position="216"/>
        <end position="238"/>
    </location>
</feature>
<keyword evidence="9" id="KW-1185">Reference proteome</keyword>
<feature type="transmembrane region" description="Helical" evidence="6">
    <location>
        <begin position="56"/>
        <end position="75"/>
    </location>
</feature>
<feature type="transmembrane region" description="Helical" evidence="6">
    <location>
        <begin position="18"/>
        <end position="36"/>
    </location>
</feature>
<dbReference type="PROSITE" id="PS50850">
    <property type="entry name" value="MFS"/>
    <property type="match status" value="1"/>
</dbReference>
<organism evidence="8 9">
    <name type="scientific">Longimycelium tulufanense</name>
    <dbReference type="NCBI Taxonomy" id="907463"/>
    <lineage>
        <taxon>Bacteria</taxon>
        <taxon>Bacillati</taxon>
        <taxon>Actinomycetota</taxon>
        <taxon>Actinomycetes</taxon>
        <taxon>Pseudonocardiales</taxon>
        <taxon>Pseudonocardiaceae</taxon>
        <taxon>Longimycelium</taxon>
    </lineage>
</organism>
<keyword evidence="2 6" id="KW-0812">Transmembrane</keyword>
<evidence type="ECO:0000256" key="2">
    <source>
        <dbReference type="ARBA" id="ARBA00022692"/>
    </source>
</evidence>
<dbReference type="Pfam" id="PF07690">
    <property type="entry name" value="MFS_1"/>
    <property type="match status" value="1"/>
</dbReference>
<evidence type="ECO:0000256" key="4">
    <source>
        <dbReference type="ARBA" id="ARBA00023136"/>
    </source>
</evidence>
<dbReference type="InterPro" id="IPR052524">
    <property type="entry name" value="MFS_Cyanate_Porter"/>
</dbReference>
<feature type="domain" description="Major facilitator superfamily (MFS) profile" evidence="7">
    <location>
        <begin position="21"/>
        <end position="393"/>
    </location>
</feature>
<dbReference type="Proteomes" id="UP000637578">
    <property type="component" value="Unassembled WGS sequence"/>
</dbReference>
<dbReference type="GO" id="GO:0022857">
    <property type="term" value="F:transmembrane transporter activity"/>
    <property type="evidence" value="ECO:0007669"/>
    <property type="project" value="InterPro"/>
</dbReference>
<dbReference type="PANTHER" id="PTHR23523">
    <property type="match status" value="1"/>
</dbReference>
<protein>
    <submittedName>
        <fullName evidence="8">MFS transporter</fullName>
    </submittedName>
</protein>
<feature type="compositionally biased region" description="Pro residues" evidence="5">
    <location>
        <begin position="409"/>
        <end position="418"/>
    </location>
</feature>
<feature type="transmembrane region" description="Helical" evidence="6">
    <location>
        <begin position="282"/>
        <end position="301"/>
    </location>
</feature>
<evidence type="ECO:0000256" key="6">
    <source>
        <dbReference type="SAM" id="Phobius"/>
    </source>
</evidence>
<feature type="transmembrane region" description="Helical" evidence="6">
    <location>
        <begin position="140"/>
        <end position="163"/>
    </location>
</feature>
<evidence type="ECO:0000256" key="3">
    <source>
        <dbReference type="ARBA" id="ARBA00022989"/>
    </source>
</evidence>
<evidence type="ECO:0000259" key="7">
    <source>
        <dbReference type="PROSITE" id="PS50850"/>
    </source>
</evidence>
<sequence length="418" mass="43038">MIEHTEQVTRPPSPATRVIGMLVAVVLIAFTLRAPITSVGSLVSQIRTDLGLSASAAGVLTTLPVLCLGAFAALAPSLRRRFGEERVLLGVLPVLLAGILLRTGSGMVPLLAGTVLVGAAIGVANVTLPSLIKRDFPHRVPAVTAVYSMSLTLSGAAAAGAVVPVQHALGSDWRLPLALTAAFPVLAMGFWVRPALRAARPAGATGGTRGLWRDRLAWQVTGFMGSQSLLAYVVFSWLPTMCVDRGMSEAAAGLVLSLATLSQVAGSFAVPLLCRRANDQRGLTTLVTVATLVALAGILELPLWTTWLWAVLLGLAQGAAFGLALTLIGLRAPDAHLAASLSAMAQTMGYLIAAVGPLAIGLLRDLSGGWAVPMATLLTVGVIQVVLGRGAGRDTPLAGPGPGNGGPRWPEPTPEPVY</sequence>
<feature type="transmembrane region" description="Helical" evidence="6">
    <location>
        <begin position="175"/>
        <end position="196"/>
    </location>
</feature>
<evidence type="ECO:0000256" key="1">
    <source>
        <dbReference type="ARBA" id="ARBA00004651"/>
    </source>
</evidence>
<evidence type="ECO:0000313" key="8">
    <source>
        <dbReference type="EMBL" id="GGM77738.1"/>
    </source>
</evidence>
<reference evidence="8" key="2">
    <citation type="submission" date="2020-09" db="EMBL/GenBank/DDBJ databases">
        <authorList>
            <person name="Sun Q."/>
            <person name="Zhou Y."/>
        </authorList>
    </citation>
    <scope>NUCLEOTIDE SEQUENCE</scope>
    <source>
        <strain evidence="8">CGMCC 4.5737</strain>
    </source>
</reference>
<evidence type="ECO:0000313" key="9">
    <source>
        <dbReference type="Proteomes" id="UP000637578"/>
    </source>
</evidence>
<feature type="transmembrane region" description="Helical" evidence="6">
    <location>
        <begin position="110"/>
        <end position="128"/>
    </location>
</feature>
<dbReference type="Gene3D" id="1.20.1250.20">
    <property type="entry name" value="MFS general substrate transporter like domains"/>
    <property type="match status" value="1"/>
</dbReference>
<comment type="caution">
    <text evidence="8">The sequence shown here is derived from an EMBL/GenBank/DDBJ whole genome shotgun (WGS) entry which is preliminary data.</text>
</comment>
<dbReference type="InterPro" id="IPR036259">
    <property type="entry name" value="MFS_trans_sf"/>
</dbReference>
<comment type="subcellular location">
    <subcellularLocation>
        <location evidence="1">Cell membrane</location>
        <topology evidence="1">Multi-pass membrane protein</topology>
    </subcellularLocation>
</comment>
<reference evidence="8" key="1">
    <citation type="journal article" date="2014" name="Int. J. Syst. Evol. Microbiol.">
        <title>Complete genome sequence of Corynebacterium casei LMG S-19264T (=DSM 44701T), isolated from a smear-ripened cheese.</title>
        <authorList>
            <consortium name="US DOE Joint Genome Institute (JGI-PGF)"/>
            <person name="Walter F."/>
            <person name="Albersmeier A."/>
            <person name="Kalinowski J."/>
            <person name="Ruckert C."/>
        </authorList>
    </citation>
    <scope>NUCLEOTIDE SEQUENCE</scope>
    <source>
        <strain evidence="8">CGMCC 4.5737</strain>
    </source>
</reference>
<accession>A0A8J3CDE5</accession>
<feature type="transmembrane region" description="Helical" evidence="6">
    <location>
        <begin position="87"/>
        <end position="104"/>
    </location>
</feature>
<feature type="transmembrane region" description="Helical" evidence="6">
    <location>
        <begin position="337"/>
        <end position="363"/>
    </location>
</feature>
<dbReference type="InterPro" id="IPR011701">
    <property type="entry name" value="MFS"/>
</dbReference>
<keyword evidence="3 6" id="KW-1133">Transmembrane helix</keyword>
<feature type="transmembrane region" description="Helical" evidence="6">
    <location>
        <begin position="307"/>
        <end position="330"/>
    </location>
</feature>
<dbReference type="SUPFAM" id="SSF103473">
    <property type="entry name" value="MFS general substrate transporter"/>
    <property type="match status" value="1"/>
</dbReference>
<dbReference type="InterPro" id="IPR020846">
    <property type="entry name" value="MFS_dom"/>
</dbReference>
<keyword evidence="4 6" id="KW-0472">Membrane</keyword>
<dbReference type="CDD" id="cd17339">
    <property type="entry name" value="MFS_NIMT_CynX_like"/>
    <property type="match status" value="1"/>
</dbReference>
<gene>
    <name evidence="8" type="ORF">GCM10012275_55540</name>
</gene>